<dbReference type="Proteomes" id="UP001230654">
    <property type="component" value="Unassembled WGS sequence"/>
</dbReference>
<dbReference type="EMBL" id="JAUSWV010000002">
    <property type="protein sequence ID" value="MDQ0582384.1"/>
    <property type="molecule type" value="Genomic_DNA"/>
</dbReference>
<evidence type="ECO:0000313" key="1">
    <source>
        <dbReference type="EMBL" id="MDQ0582384.1"/>
    </source>
</evidence>
<organism evidence="1 2">
    <name type="scientific">Streptomyces rishiriensis</name>
    <dbReference type="NCBI Taxonomy" id="68264"/>
    <lineage>
        <taxon>Bacteria</taxon>
        <taxon>Bacillati</taxon>
        <taxon>Actinomycetota</taxon>
        <taxon>Actinomycetes</taxon>
        <taxon>Kitasatosporales</taxon>
        <taxon>Streptomycetaceae</taxon>
        <taxon>Streptomyces</taxon>
    </lineage>
</organism>
<gene>
    <name evidence="1" type="ORF">QF030_004562</name>
</gene>
<comment type="caution">
    <text evidence="1">The sequence shown here is derived from an EMBL/GenBank/DDBJ whole genome shotgun (WGS) entry which is preliminary data.</text>
</comment>
<sequence length="202" mass="22362">MTTLKIDRSAEQLAEELRGLEHVDWPAVWAGPPNPGQALDDWCALFGWRPLPGERVLSVHSATGQRMTLYPVHGGGWAPVQNLNWSTWHLRADSADENDLVLRRAAEAWNAFESAARTALGDPAFSGSWDDPAFPEPPREHHWLVQRENRLEDMDPYRMAVWPAAGPEGCDTVLTVNLGLAPLPGETRGALINVDCYPPEAL</sequence>
<evidence type="ECO:0000313" key="2">
    <source>
        <dbReference type="Proteomes" id="UP001230654"/>
    </source>
</evidence>
<dbReference type="RefSeq" id="WP_307164496.1">
    <property type="nucleotide sequence ID" value="NZ_JAUSWV010000002.1"/>
</dbReference>
<evidence type="ECO:0008006" key="3">
    <source>
        <dbReference type="Google" id="ProtNLM"/>
    </source>
</evidence>
<protein>
    <recommendedName>
        <fullName evidence="3">DUF317 domain-containing protein</fullName>
    </recommendedName>
</protein>
<keyword evidence="2" id="KW-1185">Reference proteome</keyword>
<name>A0ABU0NTE6_STRRH</name>
<reference evidence="1 2" key="1">
    <citation type="submission" date="2023-07" db="EMBL/GenBank/DDBJ databases">
        <title>Comparative genomics of wheat-associated soil bacteria to identify genetic determinants of phenazine resistance.</title>
        <authorList>
            <person name="Mouncey N."/>
        </authorList>
    </citation>
    <scope>NUCLEOTIDE SEQUENCE [LARGE SCALE GENOMIC DNA]</scope>
    <source>
        <strain evidence="1 2">B2I6</strain>
    </source>
</reference>
<accession>A0ABU0NTE6</accession>
<proteinExistence type="predicted"/>